<dbReference type="AlphaFoldDB" id="A0A7I9VEZ1"/>
<accession>A0A7I9VEZ1</accession>
<evidence type="ECO:0000313" key="1">
    <source>
        <dbReference type="EMBL" id="GEE03876.1"/>
    </source>
</evidence>
<dbReference type="Pfam" id="PF13376">
    <property type="entry name" value="OmdA"/>
    <property type="match status" value="1"/>
</dbReference>
<dbReference type="EMBL" id="BJOV01000005">
    <property type="protein sequence ID" value="GEE03876.1"/>
    <property type="molecule type" value="Genomic_DNA"/>
</dbReference>
<gene>
    <name evidence="1" type="ORF">nbrc107696_43220</name>
</gene>
<keyword evidence="2" id="KW-1185">Reference proteome</keyword>
<comment type="caution">
    <text evidence="1">The sequence shown here is derived from an EMBL/GenBank/DDBJ whole genome shotgun (WGS) entry which is preliminary data.</text>
</comment>
<dbReference type="OrthoDB" id="9796999at2"/>
<dbReference type="Proteomes" id="UP000444960">
    <property type="component" value="Unassembled WGS sequence"/>
</dbReference>
<evidence type="ECO:0008006" key="3">
    <source>
        <dbReference type="Google" id="ProtNLM"/>
    </source>
</evidence>
<organism evidence="1 2">
    <name type="scientific">Gordonia spumicola</name>
    <dbReference type="NCBI Taxonomy" id="589161"/>
    <lineage>
        <taxon>Bacteria</taxon>
        <taxon>Bacillati</taxon>
        <taxon>Actinomycetota</taxon>
        <taxon>Actinomycetes</taxon>
        <taxon>Mycobacteriales</taxon>
        <taxon>Gordoniaceae</taxon>
        <taxon>Gordonia</taxon>
    </lineage>
</organism>
<name>A0A7I9VEZ1_9ACTN</name>
<sequence>MEILHFTSGDGWERWLEANHADQADAWLRIAKSRSPVPGLTIGDALDGALCFGWIDGQRRSNDDDSFLQRYSPRRRTSSWSKINVDKFEALADAGRVRPAGFAEAERAKADGRWDAAYESQRTAEPPADLVAALGANPDAAAAFDGLGRSERYTIVLQILKARTPERRATVVARAVERLAASVTRACP</sequence>
<evidence type="ECO:0000313" key="2">
    <source>
        <dbReference type="Proteomes" id="UP000444960"/>
    </source>
</evidence>
<protein>
    <recommendedName>
        <fullName evidence="3">OmdA domain containing protein</fullName>
    </recommendedName>
</protein>
<proteinExistence type="predicted"/>
<dbReference type="RefSeq" id="WP_161897322.1">
    <property type="nucleotide sequence ID" value="NZ_BJOV01000005.1"/>
</dbReference>
<reference evidence="2" key="1">
    <citation type="submission" date="2019-06" db="EMBL/GenBank/DDBJ databases">
        <title>Gordonia isolated from sludge of a wastewater treatment plant.</title>
        <authorList>
            <person name="Tamura T."/>
            <person name="Aoyama K."/>
            <person name="Kang Y."/>
            <person name="Saito S."/>
            <person name="Akiyama N."/>
            <person name="Yazawa K."/>
            <person name="Gonoi T."/>
            <person name="Mikami Y."/>
        </authorList>
    </citation>
    <scope>NUCLEOTIDE SEQUENCE [LARGE SCALE GENOMIC DNA]</scope>
    <source>
        <strain evidence="2">NBRC 107696</strain>
    </source>
</reference>